<dbReference type="NCBIfam" id="TIGR01498">
    <property type="entry name" value="folK"/>
    <property type="match status" value="1"/>
</dbReference>
<proteinExistence type="predicted"/>
<evidence type="ECO:0000313" key="11">
    <source>
        <dbReference type="Proteomes" id="UP000004322"/>
    </source>
</evidence>
<evidence type="ECO:0000256" key="3">
    <source>
        <dbReference type="ARBA" id="ARBA00013253"/>
    </source>
</evidence>
<dbReference type="Pfam" id="PF01288">
    <property type="entry name" value="HPPK"/>
    <property type="match status" value="1"/>
</dbReference>
<dbReference type="UniPathway" id="UPA00077">
    <property type="reaction ID" value="UER00155"/>
</dbReference>
<accession>G5JNK1</accession>
<evidence type="ECO:0000259" key="9">
    <source>
        <dbReference type="PROSITE" id="PS00794"/>
    </source>
</evidence>
<dbReference type="GO" id="GO:0016301">
    <property type="term" value="F:kinase activity"/>
    <property type="evidence" value="ECO:0007669"/>
    <property type="project" value="UniProtKB-KW"/>
</dbReference>
<organism evidence="10 11">
    <name type="scientific">Streptococcus criceti HS-6</name>
    <dbReference type="NCBI Taxonomy" id="873449"/>
    <lineage>
        <taxon>Bacteria</taxon>
        <taxon>Bacillati</taxon>
        <taxon>Bacillota</taxon>
        <taxon>Bacilli</taxon>
        <taxon>Lactobacillales</taxon>
        <taxon>Streptococcaceae</taxon>
        <taxon>Streptococcus</taxon>
    </lineage>
</organism>
<dbReference type="GO" id="GO:0046654">
    <property type="term" value="P:tetrahydrofolate biosynthetic process"/>
    <property type="evidence" value="ECO:0007669"/>
    <property type="project" value="UniProtKB-UniPathway"/>
</dbReference>
<dbReference type="Gene3D" id="3.30.70.560">
    <property type="entry name" value="7,8-Dihydro-6-hydroxymethylpterin-pyrophosphokinase HPPK"/>
    <property type="match status" value="1"/>
</dbReference>
<evidence type="ECO:0000256" key="8">
    <source>
        <dbReference type="ARBA" id="ARBA00022909"/>
    </source>
</evidence>
<feature type="domain" description="7,8-dihydro-6-hydroxymethylpterin-pyrophosphokinase" evidence="9">
    <location>
        <begin position="88"/>
        <end position="99"/>
    </location>
</feature>
<keyword evidence="7" id="KW-0067">ATP-binding</keyword>
<dbReference type="PROSITE" id="PS00794">
    <property type="entry name" value="HPPK"/>
    <property type="match status" value="1"/>
</dbReference>
<dbReference type="InterPro" id="IPR000550">
    <property type="entry name" value="Hppk"/>
</dbReference>
<dbReference type="EC" id="2.7.6.3" evidence="3"/>
<dbReference type="GO" id="GO:0046656">
    <property type="term" value="P:folic acid biosynthetic process"/>
    <property type="evidence" value="ECO:0007669"/>
    <property type="project" value="UniProtKB-KW"/>
</dbReference>
<evidence type="ECO:0000256" key="7">
    <source>
        <dbReference type="ARBA" id="ARBA00022840"/>
    </source>
</evidence>
<keyword evidence="11" id="KW-1185">Reference proteome</keyword>
<evidence type="ECO:0000256" key="4">
    <source>
        <dbReference type="ARBA" id="ARBA00022679"/>
    </source>
</evidence>
<evidence type="ECO:0000256" key="5">
    <source>
        <dbReference type="ARBA" id="ARBA00022741"/>
    </source>
</evidence>
<sequence>MNSVFLSLGSNMGDRRTYLNEALERLDQLPQTSLAAVSSIYQTPAWGLTDQPDFLNLACRLETDLTPLDLLQACQKIENDLGRVRQQHWGPRTLDIDILLYGQEVIAGPNLILPHPYMKERAFVLVPLLELDEKAFDPATGHAYQSDLAKLSTEAIEKFLG</sequence>
<dbReference type="GO" id="GO:0005524">
    <property type="term" value="F:ATP binding"/>
    <property type="evidence" value="ECO:0007669"/>
    <property type="project" value="UniProtKB-KW"/>
</dbReference>
<dbReference type="GO" id="GO:0003848">
    <property type="term" value="F:2-amino-4-hydroxy-6-hydroxymethyldihydropteridine diphosphokinase activity"/>
    <property type="evidence" value="ECO:0007669"/>
    <property type="project" value="UniProtKB-EC"/>
</dbReference>
<dbReference type="PANTHER" id="PTHR43071">
    <property type="entry name" value="2-AMINO-4-HYDROXY-6-HYDROXYMETHYLDIHYDROPTERIDINE PYROPHOSPHOKINASE"/>
    <property type="match status" value="1"/>
</dbReference>
<keyword evidence="5" id="KW-0547">Nucleotide-binding</keyword>
<dbReference type="RefSeq" id="WP_004229213.1">
    <property type="nucleotide sequence ID" value="NZ_AEUV02000002.1"/>
</dbReference>
<dbReference type="PANTHER" id="PTHR43071:SF1">
    <property type="entry name" value="2-AMINO-4-HYDROXY-6-HYDROXYMETHYLDIHYDROPTERIDINE PYROPHOSPHOKINASE"/>
    <property type="match status" value="1"/>
</dbReference>
<dbReference type="CDD" id="cd00483">
    <property type="entry name" value="HPPK"/>
    <property type="match status" value="1"/>
</dbReference>
<reference evidence="10" key="1">
    <citation type="submission" date="2011-07" db="EMBL/GenBank/DDBJ databases">
        <authorList>
            <person name="Stanhope M.J."/>
            <person name="Durkin A.S."/>
            <person name="Hostetler J."/>
            <person name="Kim M."/>
            <person name="Radune D."/>
            <person name="Singh I."/>
            <person name="Town C.D."/>
        </authorList>
    </citation>
    <scope>NUCLEOTIDE SEQUENCE [LARGE SCALE GENOMIC DNA]</scope>
    <source>
        <strain evidence="10">HS-6</strain>
    </source>
</reference>
<protein>
    <recommendedName>
        <fullName evidence="3">2-amino-4-hydroxy-6-hydroxymethyldihydropteridine diphosphokinase</fullName>
        <ecNumber evidence="3">2.7.6.3</ecNumber>
    </recommendedName>
</protein>
<dbReference type="Proteomes" id="UP000004322">
    <property type="component" value="Unassembled WGS sequence"/>
</dbReference>
<dbReference type="STRING" id="873449.STRCR_1456"/>
<comment type="caution">
    <text evidence="10">The sequence shown here is derived from an EMBL/GenBank/DDBJ whole genome shotgun (WGS) entry which is preliminary data.</text>
</comment>
<dbReference type="OrthoDB" id="9808041at2"/>
<dbReference type="AlphaFoldDB" id="G5JNK1"/>
<evidence type="ECO:0000256" key="2">
    <source>
        <dbReference type="ARBA" id="ARBA00005051"/>
    </source>
</evidence>
<dbReference type="eggNOG" id="COG0801">
    <property type="taxonomic scope" value="Bacteria"/>
</dbReference>
<keyword evidence="4" id="KW-0808">Transferase</keyword>
<name>G5JNK1_STRCG</name>
<dbReference type="EMBL" id="AEUV02000002">
    <property type="protein sequence ID" value="EHI75124.1"/>
    <property type="molecule type" value="Genomic_DNA"/>
</dbReference>
<comment type="pathway">
    <text evidence="2">Cofactor biosynthesis; tetrahydrofolate biosynthesis; 2-amino-4-hydroxy-6-hydroxymethyl-7,8-dihydropteridine diphosphate from 7,8-dihydroneopterin triphosphate: step 4/4.</text>
</comment>
<evidence type="ECO:0000256" key="6">
    <source>
        <dbReference type="ARBA" id="ARBA00022777"/>
    </source>
</evidence>
<gene>
    <name evidence="10" type="ORF">STRCR_1456</name>
</gene>
<evidence type="ECO:0000256" key="1">
    <source>
        <dbReference type="ARBA" id="ARBA00000198"/>
    </source>
</evidence>
<dbReference type="InterPro" id="IPR035907">
    <property type="entry name" value="Hppk_sf"/>
</dbReference>
<evidence type="ECO:0000313" key="10">
    <source>
        <dbReference type="EMBL" id="EHI75124.1"/>
    </source>
</evidence>
<comment type="catalytic activity">
    <reaction evidence="1">
        <text>6-hydroxymethyl-7,8-dihydropterin + ATP = (7,8-dihydropterin-6-yl)methyl diphosphate + AMP + H(+)</text>
        <dbReference type="Rhea" id="RHEA:11412"/>
        <dbReference type="ChEBI" id="CHEBI:15378"/>
        <dbReference type="ChEBI" id="CHEBI:30616"/>
        <dbReference type="ChEBI" id="CHEBI:44841"/>
        <dbReference type="ChEBI" id="CHEBI:72950"/>
        <dbReference type="ChEBI" id="CHEBI:456215"/>
        <dbReference type="EC" id="2.7.6.3"/>
    </reaction>
</comment>
<dbReference type="SUPFAM" id="SSF55083">
    <property type="entry name" value="6-hydroxymethyl-7,8-dihydropterin pyrophosphokinase, HPPK"/>
    <property type="match status" value="1"/>
</dbReference>
<keyword evidence="8" id="KW-0289">Folate biosynthesis</keyword>
<keyword evidence="6" id="KW-0418">Kinase</keyword>